<feature type="transmembrane region" description="Helical" evidence="14">
    <location>
        <begin position="129"/>
        <end position="150"/>
    </location>
</feature>
<evidence type="ECO:0000256" key="2">
    <source>
        <dbReference type="ARBA" id="ARBA00004477"/>
    </source>
</evidence>
<evidence type="ECO:0000256" key="5">
    <source>
        <dbReference type="ARBA" id="ARBA00022723"/>
    </source>
</evidence>
<keyword evidence="13" id="KW-0275">Fatty acid biosynthesis</keyword>
<evidence type="ECO:0000256" key="9">
    <source>
        <dbReference type="ARBA" id="ARBA00022989"/>
    </source>
</evidence>
<protein>
    <recommendedName>
        <fullName evidence="15">Fatty acid hydroxylase domain-containing protein</fullName>
    </recommendedName>
</protein>
<keyword evidence="8" id="KW-0862">Zinc</keyword>
<keyword evidence="7" id="KW-0276">Fatty acid metabolism</keyword>
<feature type="transmembrane region" description="Helical" evidence="14">
    <location>
        <begin position="100"/>
        <end position="123"/>
    </location>
</feature>
<evidence type="ECO:0000313" key="16">
    <source>
        <dbReference type="EMBL" id="SVB11979.1"/>
    </source>
</evidence>
<accession>A0A382BED6</accession>
<evidence type="ECO:0000256" key="12">
    <source>
        <dbReference type="ARBA" id="ARBA00023136"/>
    </source>
</evidence>
<evidence type="ECO:0000256" key="14">
    <source>
        <dbReference type="SAM" id="Phobius"/>
    </source>
</evidence>
<name>A0A382BED6_9ZZZZ</name>
<dbReference type="InterPro" id="IPR014430">
    <property type="entry name" value="Scs7"/>
</dbReference>
<keyword evidence="3" id="KW-0444">Lipid biosynthesis</keyword>
<keyword evidence="4 14" id="KW-0812">Transmembrane</keyword>
<evidence type="ECO:0000256" key="10">
    <source>
        <dbReference type="ARBA" id="ARBA00023002"/>
    </source>
</evidence>
<dbReference type="PANTHER" id="PTHR12863:SF1">
    <property type="entry name" value="FATTY ACID 2-HYDROXYLASE"/>
    <property type="match status" value="1"/>
</dbReference>
<dbReference type="PANTHER" id="PTHR12863">
    <property type="entry name" value="FATTY ACID HYDROXYLASE"/>
    <property type="match status" value="1"/>
</dbReference>
<evidence type="ECO:0000256" key="6">
    <source>
        <dbReference type="ARBA" id="ARBA00022824"/>
    </source>
</evidence>
<comment type="cofactor">
    <cofactor evidence="1">
        <name>Zn(2+)</name>
        <dbReference type="ChEBI" id="CHEBI:29105"/>
    </cofactor>
</comment>
<evidence type="ECO:0000259" key="15">
    <source>
        <dbReference type="Pfam" id="PF04116"/>
    </source>
</evidence>
<evidence type="ECO:0000256" key="11">
    <source>
        <dbReference type="ARBA" id="ARBA00023098"/>
    </source>
</evidence>
<keyword evidence="12 14" id="KW-0472">Membrane</keyword>
<comment type="subcellular location">
    <subcellularLocation>
        <location evidence="2">Endoplasmic reticulum membrane</location>
        <topology evidence="2">Multi-pass membrane protein</topology>
    </subcellularLocation>
</comment>
<sequence>MKDAKAKARSSWPWLGHYHPGWPLFLWGPVSLACILWGVVSQVLGLWQTIATGGIALLVWSLFEYITHRFLLHPPAKFRRMDRWAYFAHGKHHDEPDHPVFALVPPLNAAIVLMPLLVIFYLVVPAHALAVFVGFFLVGYLAYEYVHLALHHASPTTRLGCYFRRHHLTHHAHGREGNFGVSTPLWDFLLGTTLRN</sequence>
<feature type="domain" description="Fatty acid hydroxylase" evidence="15">
    <location>
        <begin position="55"/>
        <end position="192"/>
    </location>
</feature>
<reference evidence="16" key="1">
    <citation type="submission" date="2018-05" db="EMBL/GenBank/DDBJ databases">
        <authorList>
            <person name="Lanie J.A."/>
            <person name="Ng W.-L."/>
            <person name="Kazmierczak K.M."/>
            <person name="Andrzejewski T.M."/>
            <person name="Davidsen T.M."/>
            <person name="Wayne K.J."/>
            <person name="Tettelin H."/>
            <person name="Glass J.I."/>
            <person name="Rusch D."/>
            <person name="Podicherti R."/>
            <person name="Tsui H.-C.T."/>
            <person name="Winkler M.E."/>
        </authorList>
    </citation>
    <scope>NUCLEOTIDE SEQUENCE</scope>
</reference>
<organism evidence="16">
    <name type="scientific">marine metagenome</name>
    <dbReference type="NCBI Taxonomy" id="408172"/>
    <lineage>
        <taxon>unclassified sequences</taxon>
        <taxon>metagenomes</taxon>
        <taxon>ecological metagenomes</taxon>
    </lineage>
</organism>
<evidence type="ECO:0000256" key="7">
    <source>
        <dbReference type="ARBA" id="ARBA00022832"/>
    </source>
</evidence>
<dbReference type="GO" id="GO:0080132">
    <property type="term" value="F:fatty acid 2-hydroxylase activity"/>
    <property type="evidence" value="ECO:0007669"/>
    <property type="project" value="InterPro"/>
</dbReference>
<feature type="transmembrane region" description="Helical" evidence="14">
    <location>
        <begin position="21"/>
        <end position="40"/>
    </location>
</feature>
<evidence type="ECO:0000256" key="13">
    <source>
        <dbReference type="ARBA" id="ARBA00023160"/>
    </source>
</evidence>
<keyword evidence="11" id="KW-0443">Lipid metabolism</keyword>
<dbReference type="AlphaFoldDB" id="A0A382BED6"/>
<feature type="transmembrane region" description="Helical" evidence="14">
    <location>
        <begin position="46"/>
        <end position="71"/>
    </location>
</feature>
<evidence type="ECO:0000256" key="4">
    <source>
        <dbReference type="ARBA" id="ARBA00022692"/>
    </source>
</evidence>
<evidence type="ECO:0000256" key="1">
    <source>
        <dbReference type="ARBA" id="ARBA00001947"/>
    </source>
</evidence>
<evidence type="ECO:0000256" key="3">
    <source>
        <dbReference type="ARBA" id="ARBA00022516"/>
    </source>
</evidence>
<keyword evidence="6" id="KW-0256">Endoplasmic reticulum</keyword>
<dbReference type="EMBL" id="UINC01029374">
    <property type="protein sequence ID" value="SVB11979.1"/>
    <property type="molecule type" value="Genomic_DNA"/>
</dbReference>
<keyword evidence="5" id="KW-0479">Metal-binding</keyword>
<proteinExistence type="predicted"/>
<gene>
    <name evidence="16" type="ORF">METZ01_LOCUS164833</name>
</gene>
<keyword evidence="10" id="KW-0560">Oxidoreductase</keyword>
<evidence type="ECO:0000256" key="8">
    <source>
        <dbReference type="ARBA" id="ARBA00022833"/>
    </source>
</evidence>
<keyword evidence="9 14" id="KW-1133">Transmembrane helix</keyword>
<dbReference type="GO" id="GO:0005789">
    <property type="term" value="C:endoplasmic reticulum membrane"/>
    <property type="evidence" value="ECO:0007669"/>
    <property type="project" value="UniProtKB-SubCell"/>
</dbReference>
<dbReference type="InterPro" id="IPR006694">
    <property type="entry name" value="Fatty_acid_hydroxylase"/>
</dbReference>
<dbReference type="Pfam" id="PF04116">
    <property type="entry name" value="FA_hydroxylase"/>
    <property type="match status" value="1"/>
</dbReference>
<dbReference type="GO" id="GO:0005506">
    <property type="term" value="F:iron ion binding"/>
    <property type="evidence" value="ECO:0007669"/>
    <property type="project" value="InterPro"/>
</dbReference>
<dbReference type="GO" id="GO:0006633">
    <property type="term" value="P:fatty acid biosynthetic process"/>
    <property type="evidence" value="ECO:0007669"/>
    <property type="project" value="UniProtKB-KW"/>
</dbReference>
<dbReference type="PROSITE" id="PS51257">
    <property type="entry name" value="PROKAR_LIPOPROTEIN"/>
    <property type="match status" value="1"/>
</dbReference>